<accession>A0ABP0TC17</accession>
<gene>
    <name evidence="1" type="ORF">CSSPTR1EN2_LOCUS1718</name>
</gene>
<keyword evidence="2" id="KW-1185">Reference proteome</keyword>
<reference evidence="1 2" key="1">
    <citation type="submission" date="2024-02" db="EMBL/GenBank/DDBJ databases">
        <authorList>
            <consortium name="ELIXIR-Norway"/>
            <consortium name="Elixir Norway"/>
        </authorList>
    </citation>
    <scope>NUCLEOTIDE SEQUENCE [LARGE SCALE GENOMIC DNA]</scope>
</reference>
<sequence length="73" mass="7461">MAPPRFELAGSLGLKVPVFSGGFVYRYPSLCRVGAFTAAGTSEEVMPVERVAAAASLLAAPVVAKANDGLFCG</sequence>
<proteinExistence type="predicted"/>
<organism evidence="1 2">
    <name type="scientific">Sphagnum troendelagicum</name>
    <dbReference type="NCBI Taxonomy" id="128251"/>
    <lineage>
        <taxon>Eukaryota</taxon>
        <taxon>Viridiplantae</taxon>
        <taxon>Streptophyta</taxon>
        <taxon>Embryophyta</taxon>
        <taxon>Bryophyta</taxon>
        <taxon>Sphagnophytina</taxon>
        <taxon>Sphagnopsida</taxon>
        <taxon>Sphagnales</taxon>
        <taxon>Sphagnaceae</taxon>
        <taxon>Sphagnum</taxon>
    </lineage>
</organism>
<dbReference type="EMBL" id="OZ019893">
    <property type="protein sequence ID" value="CAK9192093.1"/>
    <property type="molecule type" value="Genomic_DNA"/>
</dbReference>
<name>A0ABP0TC17_9BRYO</name>
<evidence type="ECO:0000313" key="1">
    <source>
        <dbReference type="EMBL" id="CAK9192093.1"/>
    </source>
</evidence>
<evidence type="ECO:0000313" key="2">
    <source>
        <dbReference type="Proteomes" id="UP001497512"/>
    </source>
</evidence>
<dbReference type="Proteomes" id="UP001497512">
    <property type="component" value="Chromosome 1"/>
</dbReference>
<protein>
    <submittedName>
        <fullName evidence="1">Uncharacterized protein</fullName>
    </submittedName>
</protein>